<sequence length="193" mass="22121">MEFEEMKKIWDNQTNQPMYAIDQDALQQRVSKRKNKAKNIASYTEKALAGALGLSGLAIVAVNVFTGKYEVTSLIMAVLMLVMATYVLVNRSKRLKWNNTFDNSILGELEEAIAHANYQVRLSQSGRWFFFIVAGFTVLSTYSTTADIPKTIIVIAFFVVVYFLAKWEHKTFYVSQKQRLLDMKKKLQELEVV</sequence>
<proteinExistence type="predicted"/>
<organism evidence="2 3">
    <name type="scientific">Roseivirga pacifica</name>
    <dbReference type="NCBI Taxonomy" id="1267423"/>
    <lineage>
        <taxon>Bacteria</taxon>
        <taxon>Pseudomonadati</taxon>
        <taxon>Bacteroidota</taxon>
        <taxon>Cytophagia</taxon>
        <taxon>Cytophagales</taxon>
        <taxon>Roseivirgaceae</taxon>
        <taxon>Roseivirga</taxon>
    </lineage>
</organism>
<feature type="transmembrane region" description="Helical" evidence="1">
    <location>
        <begin position="71"/>
        <end position="89"/>
    </location>
</feature>
<feature type="transmembrane region" description="Helical" evidence="1">
    <location>
        <begin position="128"/>
        <end position="145"/>
    </location>
</feature>
<reference evidence="3" key="1">
    <citation type="submission" date="2016-10" db="EMBL/GenBank/DDBJ databases">
        <authorList>
            <person name="Varghese N."/>
            <person name="Submissions S."/>
        </authorList>
    </citation>
    <scope>NUCLEOTIDE SEQUENCE [LARGE SCALE GENOMIC DNA]</scope>
    <source>
        <strain evidence="3">CGMCC 1.12402</strain>
    </source>
</reference>
<protein>
    <submittedName>
        <fullName evidence="2">Uncharacterized protein</fullName>
    </submittedName>
</protein>
<dbReference type="Proteomes" id="UP000199437">
    <property type="component" value="Unassembled WGS sequence"/>
</dbReference>
<dbReference type="EMBL" id="FOIR01000004">
    <property type="protein sequence ID" value="SEW40921.1"/>
    <property type="molecule type" value="Genomic_DNA"/>
</dbReference>
<keyword evidence="1" id="KW-0472">Membrane</keyword>
<evidence type="ECO:0000313" key="2">
    <source>
        <dbReference type="EMBL" id="SEW40921.1"/>
    </source>
</evidence>
<evidence type="ECO:0000256" key="1">
    <source>
        <dbReference type="SAM" id="Phobius"/>
    </source>
</evidence>
<dbReference type="RefSeq" id="WP_090260548.1">
    <property type="nucleotide sequence ID" value="NZ_FOIR01000004.1"/>
</dbReference>
<evidence type="ECO:0000313" key="3">
    <source>
        <dbReference type="Proteomes" id="UP000199437"/>
    </source>
</evidence>
<dbReference type="GeneID" id="99988323"/>
<feature type="transmembrane region" description="Helical" evidence="1">
    <location>
        <begin position="47"/>
        <end position="65"/>
    </location>
</feature>
<feature type="transmembrane region" description="Helical" evidence="1">
    <location>
        <begin position="151"/>
        <end position="167"/>
    </location>
</feature>
<keyword evidence="1" id="KW-0812">Transmembrane</keyword>
<accession>A0A1I0RIW3</accession>
<name>A0A1I0RIW3_9BACT</name>
<dbReference type="OrthoDB" id="979241at2"/>
<keyword evidence="1" id="KW-1133">Transmembrane helix</keyword>
<dbReference type="STRING" id="1267423.SAMN05216290_3653"/>
<gene>
    <name evidence="2" type="ORF">SAMN05216290_3653</name>
</gene>
<dbReference type="AlphaFoldDB" id="A0A1I0RIW3"/>
<keyword evidence="3" id="KW-1185">Reference proteome</keyword>